<feature type="chain" id="PRO_5046298603" description="LigA protein" evidence="1">
    <location>
        <begin position="25"/>
        <end position="366"/>
    </location>
</feature>
<dbReference type="RefSeq" id="WP_343939998.1">
    <property type="nucleotide sequence ID" value="NZ_BAAABU010000033.1"/>
</dbReference>
<keyword evidence="3" id="KW-1185">Reference proteome</keyword>
<evidence type="ECO:0000313" key="2">
    <source>
        <dbReference type="EMBL" id="GAA0262456.1"/>
    </source>
</evidence>
<protein>
    <recommendedName>
        <fullName evidence="4">LigA protein</fullName>
    </recommendedName>
</protein>
<organism evidence="2 3">
    <name type="scientific">Saccharothrix mutabilis subsp. mutabilis</name>
    <dbReference type="NCBI Taxonomy" id="66855"/>
    <lineage>
        <taxon>Bacteria</taxon>
        <taxon>Bacillati</taxon>
        <taxon>Actinomycetota</taxon>
        <taxon>Actinomycetes</taxon>
        <taxon>Pseudonocardiales</taxon>
        <taxon>Pseudonocardiaceae</taxon>
        <taxon>Saccharothrix</taxon>
    </lineage>
</organism>
<gene>
    <name evidence="2" type="ORF">GCM10010492_74430</name>
</gene>
<comment type="caution">
    <text evidence="2">The sequence shown here is derived from an EMBL/GenBank/DDBJ whole genome shotgun (WGS) entry which is preliminary data.</text>
</comment>
<evidence type="ECO:0000313" key="3">
    <source>
        <dbReference type="Proteomes" id="UP001500416"/>
    </source>
</evidence>
<reference evidence="2 3" key="1">
    <citation type="journal article" date="2019" name="Int. J. Syst. Evol. Microbiol.">
        <title>The Global Catalogue of Microorganisms (GCM) 10K type strain sequencing project: providing services to taxonomists for standard genome sequencing and annotation.</title>
        <authorList>
            <consortium name="The Broad Institute Genomics Platform"/>
            <consortium name="The Broad Institute Genome Sequencing Center for Infectious Disease"/>
            <person name="Wu L."/>
            <person name="Ma J."/>
        </authorList>
    </citation>
    <scope>NUCLEOTIDE SEQUENCE [LARGE SCALE GENOMIC DNA]</scope>
    <source>
        <strain evidence="2 3">JCM 3380</strain>
    </source>
</reference>
<evidence type="ECO:0000256" key="1">
    <source>
        <dbReference type="SAM" id="SignalP"/>
    </source>
</evidence>
<proteinExistence type="predicted"/>
<evidence type="ECO:0008006" key="4">
    <source>
        <dbReference type="Google" id="ProtNLM"/>
    </source>
</evidence>
<feature type="signal peptide" evidence="1">
    <location>
        <begin position="1"/>
        <end position="24"/>
    </location>
</feature>
<name>A0ABN0UV20_9PSEU</name>
<keyword evidence="1" id="KW-0732">Signal</keyword>
<sequence length="366" mass="37476">MNTKWRTAVTTGALVVLTAGTAVADDGAGWQRVAAPASGAEYVLDDVSAVAPDTAYAVGFGEVGGGLVLLRWNGTGWAAESGLPDTSTSALRGVHARGDRVVAVGQDYVNGVSRPLLLARAGGWAKALGATPAGEQGRLTDVAAVSDTTAWAVGREGSGLVERPVAHRWNGTALQRFPLPAPGTYARAEAVAGSAEVWAVGTDGGLAGAQSRGLSWRWSGAGWTAVAVPAFGAHQVELTDVVVTDRAVWAVGRADTQPLLVRWTGAAWDRVALPATSAPTRVNAATDDGRGGLWLAGEVRAGQDATPLLARYDGSWRPAAVAADLSHTAVRGIARVPGATTTWAVGRHFRTGTYCSGCRAAIATIG</sequence>
<dbReference type="Proteomes" id="UP001500416">
    <property type="component" value="Unassembled WGS sequence"/>
</dbReference>
<accession>A0ABN0UV20</accession>
<dbReference type="EMBL" id="BAAABU010000033">
    <property type="protein sequence ID" value="GAA0262456.1"/>
    <property type="molecule type" value="Genomic_DNA"/>
</dbReference>